<dbReference type="PANTHER" id="PTHR34818:SF1">
    <property type="entry name" value="PROTEIN BLI-3"/>
    <property type="match status" value="1"/>
</dbReference>
<evidence type="ECO:0000313" key="3">
    <source>
        <dbReference type="Proteomes" id="UP000035100"/>
    </source>
</evidence>
<dbReference type="InterPro" id="IPR052917">
    <property type="entry name" value="Stress-Dev_Protein"/>
</dbReference>
<keyword evidence="3" id="KW-1185">Reference proteome</keyword>
<feature type="domain" description="General stress protein FMN-binding split barrel" evidence="1">
    <location>
        <begin position="7"/>
        <end position="147"/>
    </location>
</feature>
<evidence type="ECO:0000313" key="2">
    <source>
        <dbReference type="EMBL" id="KIQ69899.1"/>
    </source>
</evidence>
<dbReference type="SUPFAM" id="SSF50475">
    <property type="entry name" value="FMN-binding split barrel"/>
    <property type="match status" value="1"/>
</dbReference>
<dbReference type="Gene3D" id="2.30.110.10">
    <property type="entry name" value="Electron Transport, Fmn-binding Protein, Chain A"/>
    <property type="match status" value="1"/>
</dbReference>
<protein>
    <submittedName>
        <fullName evidence="2">Putative stress protein (General stress protein 26)</fullName>
    </submittedName>
</protein>
<dbReference type="RefSeq" id="WP_018301168.1">
    <property type="nucleotide sequence ID" value="NZ_KB902276.1"/>
</dbReference>
<dbReference type="EMBL" id="AONG01000008">
    <property type="protein sequence ID" value="KIQ69899.1"/>
    <property type="molecule type" value="Genomic_DNA"/>
</dbReference>
<dbReference type="Pfam" id="PF16242">
    <property type="entry name" value="Pyrid_ox_like"/>
    <property type="match status" value="1"/>
</dbReference>
<gene>
    <name evidence="2" type="ORF">Wenmar_01469</name>
</gene>
<accession>A0A0D0Q5Z4</accession>
<proteinExistence type="predicted"/>
<organism evidence="2 3">
    <name type="scientific">Wenxinia marina DSM 24838</name>
    <dbReference type="NCBI Taxonomy" id="1123501"/>
    <lineage>
        <taxon>Bacteria</taxon>
        <taxon>Pseudomonadati</taxon>
        <taxon>Pseudomonadota</taxon>
        <taxon>Alphaproteobacteria</taxon>
        <taxon>Rhodobacterales</taxon>
        <taxon>Roseobacteraceae</taxon>
        <taxon>Wenxinia</taxon>
    </lineage>
</organism>
<dbReference type="InterPro" id="IPR012349">
    <property type="entry name" value="Split_barrel_FMN-bd"/>
</dbReference>
<dbReference type="STRING" id="1123501.Wenmar_01469"/>
<name>A0A0D0Q5Z4_9RHOB</name>
<sequence>MHDKITEETFWKHLEDVREGMLAVGPSNAVPMTHYADPETRALYFITARGTDTGQAAMQPSEAVFIVASHKQNMWARIHGRAVSVRDPAKLDEYWNRFAGAWFDGKDDPNVELIRMDLTEAEVWLTDGNAKFLYEMAKANVSGAKPDVGAHDHLRFAA</sequence>
<dbReference type="Proteomes" id="UP000035100">
    <property type="component" value="Unassembled WGS sequence"/>
</dbReference>
<dbReference type="AlphaFoldDB" id="A0A0D0Q5Z4"/>
<comment type="caution">
    <text evidence="2">The sequence shown here is derived from an EMBL/GenBank/DDBJ whole genome shotgun (WGS) entry which is preliminary data.</text>
</comment>
<dbReference type="OrthoDB" id="1432662at2"/>
<evidence type="ECO:0000259" key="1">
    <source>
        <dbReference type="Pfam" id="PF16242"/>
    </source>
</evidence>
<dbReference type="PANTHER" id="PTHR34818">
    <property type="entry name" value="PROTEIN BLI-3"/>
    <property type="match status" value="1"/>
</dbReference>
<dbReference type="eggNOG" id="COG3871">
    <property type="taxonomic scope" value="Bacteria"/>
</dbReference>
<reference evidence="2 3" key="1">
    <citation type="submission" date="2013-01" db="EMBL/GenBank/DDBJ databases">
        <authorList>
            <person name="Fiebig A."/>
            <person name="Goeker M."/>
            <person name="Klenk H.-P.P."/>
        </authorList>
    </citation>
    <scope>NUCLEOTIDE SEQUENCE [LARGE SCALE GENOMIC DNA]</scope>
    <source>
        <strain evidence="2 3">DSM 24838</strain>
    </source>
</reference>
<dbReference type="InterPro" id="IPR038725">
    <property type="entry name" value="YdaG_split_barrel_FMN-bd"/>
</dbReference>